<organism evidence="9 10">
    <name type="scientific">Phenylobacterium zucineum (strain HLK1)</name>
    <dbReference type="NCBI Taxonomy" id="450851"/>
    <lineage>
        <taxon>Bacteria</taxon>
        <taxon>Pseudomonadati</taxon>
        <taxon>Pseudomonadota</taxon>
        <taxon>Alphaproteobacteria</taxon>
        <taxon>Caulobacterales</taxon>
        <taxon>Caulobacteraceae</taxon>
        <taxon>Phenylobacterium</taxon>
    </lineage>
</organism>
<dbReference type="EMBL" id="CP000747">
    <property type="protein sequence ID" value="ACG78656.1"/>
    <property type="molecule type" value="Genomic_DNA"/>
</dbReference>
<keyword evidence="6 7" id="KW-0472">Membrane</keyword>
<keyword evidence="2" id="KW-0328">Glycosyltransferase</keyword>
<reference evidence="9 10" key="1">
    <citation type="journal article" date="2008" name="BMC Genomics">
        <title>Complete genome of Phenylobacterium zucineum - a novel facultative intracellular bacterium isolated from human erythroleukemia cell line K562.</title>
        <authorList>
            <person name="Luo Y."/>
            <person name="Xu X."/>
            <person name="Ding Z."/>
            <person name="Liu Z."/>
            <person name="Zhang B."/>
            <person name="Yan Z."/>
            <person name="Sun J."/>
            <person name="Hu S."/>
            <person name="Hu X."/>
        </authorList>
    </citation>
    <scope>NUCLEOTIDE SEQUENCE [LARGE SCALE GENOMIC DNA]</scope>
    <source>
        <strain evidence="9 10">HLK1</strain>
    </source>
</reference>
<keyword evidence="5 7" id="KW-1133">Transmembrane helix</keyword>
<evidence type="ECO:0000313" key="9">
    <source>
        <dbReference type="EMBL" id="ACG78656.1"/>
    </source>
</evidence>
<evidence type="ECO:0000256" key="6">
    <source>
        <dbReference type="ARBA" id="ARBA00023136"/>
    </source>
</evidence>
<gene>
    <name evidence="9" type="ordered locus">PHZ_c2246</name>
</gene>
<name>B4RF86_PHEZH</name>
<dbReference type="RefSeq" id="WP_012522797.1">
    <property type="nucleotide sequence ID" value="NC_011144.1"/>
</dbReference>
<evidence type="ECO:0000313" key="10">
    <source>
        <dbReference type="Proteomes" id="UP000001868"/>
    </source>
</evidence>
<dbReference type="KEGG" id="pzu:PHZ_c2246"/>
<keyword evidence="3 9" id="KW-0808">Transferase</keyword>
<keyword evidence="4 7" id="KW-0812">Transmembrane</keyword>
<dbReference type="SUPFAM" id="SSF53448">
    <property type="entry name" value="Nucleotide-diphospho-sugar transferases"/>
    <property type="match status" value="1"/>
</dbReference>
<evidence type="ECO:0000256" key="4">
    <source>
        <dbReference type="ARBA" id="ARBA00022692"/>
    </source>
</evidence>
<dbReference type="eggNOG" id="COG1216">
    <property type="taxonomic scope" value="Bacteria"/>
</dbReference>
<evidence type="ECO:0000256" key="2">
    <source>
        <dbReference type="ARBA" id="ARBA00022676"/>
    </source>
</evidence>
<evidence type="ECO:0000259" key="8">
    <source>
        <dbReference type="Pfam" id="PF00535"/>
    </source>
</evidence>
<proteinExistence type="predicted"/>
<keyword evidence="10" id="KW-1185">Reference proteome</keyword>
<dbReference type="GO" id="GO:0016757">
    <property type="term" value="F:glycosyltransferase activity"/>
    <property type="evidence" value="ECO:0007669"/>
    <property type="project" value="UniProtKB-KW"/>
</dbReference>
<dbReference type="InterPro" id="IPR029044">
    <property type="entry name" value="Nucleotide-diphossugar_trans"/>
</dbReference>
<comment type="subcellular location">
    <subcellularLocation>
        <location evidence="1">Membrane</location>
        <topology evidence="1">Multi-pass membrane protein</topology>
    </subcellularLocation>
</comment>
<dbReference type="PANTHER" id="PTHR48090">
    <property type="entry name" value="UNDECAPRENYL-PHOSPHATE 4-DEOXY-4-FORMAMIDO-L-ARABINOSE TRANSFERASE-RELATED"/>
    <property type="match status" value="1"/>
</dbReference>
<accession>B4RF86</accession>
<dbReference type="GO" id="GO:0005886">
    <property type="term" value="C:plasma membrane"/>
    <property type="evidence" value="ECO:0007669"/>
    <property type="project" value="TreeGrafter"/>
</dbReference>
<feature type="domain" description="Glycosyltransferase 2-like" evidence="8">
    <location>
        <begin position="10"/>
        <end position="170"/>
    </location>
</feature>
<dbReference type="AlphaFoldDB" id="B4RF86"/>
<feature type="transmembrane region" description="Helical" evidence="7">
    <location>
        <begin position="233"/>
        <end position="254"/>
    </location>
</feature>
<dbReference type="STRING" id="450851.PHZ_c2246"/>
<dbReference type="Gene3D" id="3.90.550.10">
    <property type="entry name" value="Spore Coat Polysaccharide Biosynthesis Protein SpsA, Chain A"/>
    <property type="match status" value="1"/>
</dbReference>
<evidence type="ECO:0000256" key="5">
    <source>
        <dbReference type="ARBA" id="ARBA00022989"/>
    </source>
</evidence>
<dbReference type="OrthoDB" id="9807795at2"/>
<feature type="transmembrane region" description="Helical" evidence="7">
    <location>
        <begin position="275"/>
        <end position="295"/>
    </location>
</feature>
<sequence length="337" mass="37118">MPERYPILLSVVVPLRNVAGRARALVEPLVAELAAQVEDFEVVIVDNGSTDGSVRDYADLVQEGGLPNLQIYRLIRAVDLEIAVWAGVENALGDYVLVLDPLNEDLSFLPRALEKIAEGADLVTVRNTTPKPMSGTERMLDRLFHGVFRRLVGVDLEVEGASCRLISKRVVSFLLEQPKPGLRYRALPALAGFPKAAIDYEGPRRPQPRTSLRSKARRGLNLLFSQTTLPLRIASALAITGATLNLIYSGYVILIRLFKSDVMPGWTTLSLQQSGMFFLLSLVVFILVEYVAQVLSWTLEGPSYYLAGEHTSAVLTRRTRLNVEAGPRRPAVRQGAG</sequence>
<dbReference type="PANTHER" id="PTHR48090:SF1">
    <property type="entry name" value="PROPHAGE BACTOPRENOL GLUCOSYL TRANSFERASE HOMOLOG"/>
    <property type="match status" value="1"/>
</dbReference>
<dbReference type="Proteomes" id="UP000001868">
    <property type="component" value="Chromosome"/>
</dbReference>
<evidence type="ECO:0000256" key="1">
    <source>
        <dbReference type="ARBA" id="ARBA00004141"/>
    </source>
</evidence>
<dbReference type="InterPro" id="IPR050256">
    <property type="entry name" value="Glycosyltransferase_2"/>
</dbReference>
<protein>
    <submittedName>
        <fullName evidence="9">Glycosyl transferase, group 2 family protein</fullName>
    </submittedName>
</protein>
<evidence type="ECO:0000256" key="3">
    <source>
        <dbReference type="ARBA" id="ARBA00022679"/>
    </source>
</evidence>
<dbReference type="HOGENOM" id="CLU_070002_0_0_5"/>
<dbReference type="InterPro" id="IPR001173">
    <property type="entry name" value="Glyco_trans_2-like"/>
</dbReference>
<dbReference type="Pfam" id="PF00535">
    <property type="entry name" value="Glycos_transf_2"/>
    <property type="match status" value="1"/>
</dbReference>
<evidence type="ECO:0000256" key="7">
    <source>
        <dbReference type="SAM" id="Phobius"/>
    </source>
</evidence>